<dbReference type="AlphaFoldDB" id="A0A2N9EXD2"/>
<sequence>MAKSSSNNDPCSRVTQIIEAKAQVEDVERKRLEAEEEKKRQVNKAEEERIAEIERRAGGAKGGKIDKANCNGPMVLVQQVVQPAIEVRTSIEAATLSIEATSPLAPHMQEGLGDIDKLLEDVSLTFQQCQTPTKTSSTSISLEPSRDQLQIAIS</sequence>
<dbReference type="EMBL" id="OIVN01000378">
    <property type="protein sequence ID" value="SPC79269.1"/>
    <property type="molecule type" value="Genomic_DNA"/>
</dbReference>
<evidence type="ECO:0000313" key="2">
    <source>
        <dbReference type="EMBL" id="SPC79269.1"/>
    </source>
</evidence>
<protein>
    <submittedName>
        <fullName evidence="2">Uncharacterized protein</fullName>
    </submittedName>
</protein>
<keyword evidence="1" id="KW-0175">Coiled coil</keyword>
<feature type="coiled-coil region" evidence="1">
    <location>
        <begin position="17"/>
        <end position="56"/>
    </location>
</feature>
<reference evidence="2" key="1">
    <citation type="submission" date="2018-02" db="EMBL/GenBank/DDBJ databases">
        <authorList>
            <person name="Cohen D.B."/>
            <person name="Kent A.D."/>
        </authorList>
    </citation>
    <scope>NUCLEOTIDE SEQUENCE</scope>
</reference>
<evidence type="ECO:0000256" key="1">
    <source>
        <dbReference type="SAM" id="Coils"/>
    </source>
</evidence>
<accession>A0A2N9EXD2</accession>
<gene>
    <name evidence="2" type="ORF">FSB_LOCUS7151</name>
</gene>
<proteinExistence type="predicted"/>
<organism evidence="2">
    <name type="scientific">Fagus sylvatica</name>
    <name type="common">Beechnut</name>
    <dbReference type="NCBI Taxonomy" id="28930"/>
    <lineage>
        <taxon>Eukaryota</taxon>
        <taxon>Viridiplantae</taxon>
        <taxon>Streptophyta</taxon>
        <taxon>Embryophyta</taxon>
        <taxon>Tracheophyta</taxon>
        <taxon>Spermatophyta</taxon>
        <taxon>Magnoliopsida</taxon>
        <taxon>eudicotyledons</taxon>
        <taxon>Gunneridae</taxon>
        <taxon>Pentapetalae</taxon>
        <taxon>rosids</taxon>
        <taxon>fabids</taxon>
        <taxon>Fagales</taxon>
        <taxon>Fagaceae</taxon>
        <taxon>Fagus</taxon>
    </lineage>
</organism>
<name>A0A2N9EXD2_FAGSY</name>